<evidence type="ECO:0000256" key="1">
    <source>
        <dbReference type="SAM" id="MobiDB-lite"/>
    </source>
</evidence>
<dbReference type="EMBL" id="RDBE01000006">
    <property type="protein sequence ID" value="RLV49688.1"/>
    <property type="molecule type" value="Genomic_DNA"/>
</dbReference>
<feature type="domain" description="Glycosyltransferase 2-like" evidence="2">
    <location>
        <begin position="283"/>
        <end position="445"/>
    </location>
</feature>
<sequence>MTEPQRPMFSIITPVFDPPVEALRETIQSVRDQRFENWELILVDDCSTDPAILPTLREAAAADSRIRVIARETNGHISVASNDGIDAARGEFIALLDHDDLLTPRALRANAYAIAAEEDVDYLYSDEEITFPDGEIIVFKKPDWSPERLRAQNYCNHLSVYRTTLLREVGGFREGFEGAQDHDLVLRVSERARRIVHISKVLYRWRAVPGSTVGDEEAKPYAFSAGQRAVQEHLDRVGIEGRVEFHGPGIYRIERTLPAERRVSIIVPTIGSTAMVWGRPTVMVLNALRTALEHTEHPNVEVVVVADEPTPPKVLQEIRAIVGDRLVLVYFREKFNYSRKVNFGVLRATGDRIVILNDDTEVVSDRWLETLLAPLEEESVGMTGAKLSYSSGTLQHAGLAWSRGYYIHPFREWERDDYGPFGILGINREVSGVTGACVGIRRETFLEVGGLSEELWNSFNDVDFSYKIEFLGYRTVFVATCELFHFETMTRKGAVADWEYRAIRRRWGRPTNDRFTPDFPELPPTGQERRARESRDKRRRVRLESAP</sequence>
<dbReference type="Gene3D" id="3.90.550.10">
    <property type="entry name" value="Spore Coat Polysaccharide Biosynthesis Protein SpsA, Chain A"/>
    <property type="match status" value="2"/>
</dbReference>
<dbReference type="CDD" id="cd04184">
    <property type="entry name" value="GT2_RfbC_Mx_like"/>
    <property type="match status" value="1"/>
</dbReference>
<gene>
    <name evidence="3" type="ORF">D9V37_07165</name>
</gene>
<organism evidence="3 4">
    <name type="scientific">Nocardioides mangrovicus</name>
    <dbReference type="NCBI Taxonomy" id="2478913"/>
    <lineage>
        <taxon>Bacteria</taxon>
        <taxon>Bacillati</taxon>
        <taxon>Actinomycetota</taxon>
        <taxon>Actinomycetes</taxon>
        <taxon>Propionibacteriales</taxon>
        <taxon>Nocardioidaceae</taxon>
        <taxon>Nocardioides</taxon>
    </lineage>
</organism>
<proteinExistence type="predicted"/>
<dbReference type="RefSeq" id="WP_121805453.1">
    <property type="nucleotide sequence ID" value="NZ_RDBE01000006.1"/>
</dbReference>
<evidence type="ECO:0000313" key="4">
    <source>
        <dbReference type="Proteomes" id="UP000281708"/>
    </source>
</evidence>
<comment type="caution">
    <text evidence="3">The sequence shown here is derived from an EMBL/GenBank/DDBJ whole genome shotgun (WGS) entry which is preliminary data.</text>
</comment>
<dbReference type="AlphaFoldDB" id="A0A3L8P5K8"/>
<dbReference type="PANTHER" id="PTHR43179:SF7">
    <property type="entry name" value="RHAMNOSYLTRANSFERASE WBBL"/>
    <property type="match status" value="1"/>
</dbReference>
<keyword evidence="3" id="KW-0808">Transferase</keyword>
<feature type="compositionally biased region" description="Basic and acidic residues" evidence="1">
    <location>
        <begin position="527"/>
        <end position="536"/>
    </location>
</feature>
<reference evidence="3 4" key="1">
    <citation type="submission" date="2018-10" db="EMBL/GenBank/DDBJ databases">
        <title>Marmoricola sp. 4Q3S-7 whole genome shotgun sequence.</title>
        <authorList>
            <person name="Li F."/>
        </authorList>
    </citation>
    <scope>NUCLEOTIDE SEQUENCE [LARGE SCALE GENOMIC DNA]</scope>
    <source>
        <strain evidence="3 4">4Q3S-7</strain>
    </source>
</reference>
<evidence type="ECO:0000259" key="2">
    <source>
        <dbReference type="Pfam" id="PF00535"/>
    </source>
</evidence>
<dbReference type="Pfam" id="PF00535">
    <property type="entry name" value="Glycos_transf_2"/>
    <property type="match status" value="2"/>
</dbReference>
<accession>A0A3L8P5K8</accession>
<name>A0A3L8P5K8_9ACTN</name>
<dbReference type="InterPro" id="IPR029044">
    <property type="entry name" value="Nucleotide-diphossugar_trans"/>
</dbReference>
<dbReference type="PANTHER" id="PTHR43179">
    <property type="entry name" value="RHAMNOSYLTRANSFERASE WBBL"/>
    <property type="match status" value="1"/>
</dbReference>
<feature type="domain" description="Glycosyltransferase 2-like" evidence="2">
    <location>
        <begin position="10"/>
        <end position="119"/>
    </location>
</feature>
<keyword evidence="4" id="KW-1185">Reference proteome</keyword>
<dbReference type="SUPFAM" id="SSF53448">
    <property type="entry name" value="Nucleotide-diphospho-sugar transferases"/>
    <property type="match status" value="2"/>
</dbReference>
<protein>
    <submittedName>
        <fullName evidence="3">Glycosyltransferase</fullName>
    </submittedName>
</protein>
<dbReference type="OrthoDB" id="9771846at2"/>
<dbReference type="Proteomes" id="UP000281708">
    <property type="component" value="Unassembled WGS sequence"/>
</dbReference>
<feature type="region of interest" description="Disordered" evidence="1">
    <location>
        <begin position="513"/>
        <end position="547"/>
    </location>
</feature>
<dbReference type="GO" id="GO:0016757">
    <property type="term" value="F:glycosyltransferase activity"/>
    <property type="evidence" value="ECO:0007669"/>
    <property type="project" value="UniProtKB-KW"/>
</dbReference>
<dbReference type="InterPro" id="IPR001173">
    <property type="entry name" value="Glyco_trans_2-like"/>
</dbReference>
<evidence type="ECO:0000313" key="3">
    <source>
        <dbReference type="EMBL" id="RLV49688.1"/>
    </source>
</evidence>